<evidence type="ECO:0000256" key="8">
    <source>
        <dbReference type="SAM" id="MobiDB-lite"/>
    </source>
</evidence>
<evidence type="ECO:0000256" key="6">
    <source>
        <dbReference type="ARBA" id="ARBA00022989"/>
    </source>
</evidence>
<evidence type="ECO:0000256" key="1">
    <source>
        <dbReference type="ARBA" id="ARBA00004651"/>
    </source>
</evidence>
<feature type="transmembrane region" description="Helical" evidence="9">
    <location>
        <begin position="139"/>
        <end position="159"/>
    </location>
</feature>
<comment type="subcellular location">
    <subcellularLocation>
        <location evidence="1">Cell membrane</location>
        <topology evidence="1">Multi-pass membrane protein</topology>
    </subcellularLocation>
</comment>
<name>A0A939JSL1_9HYPH</name>
<dbReference type="Gene3D" id="1.20.1560.10">
    <property type="entry name" value="ABC transporter type 1, transmembrane domain"/>
    <property type="match status" value="1"/>
</dbReference>
<dbReference type="PROSITE" id="PS50893">
    <property type="entry name" value="ABC_TRANSPORTER_2"/>
    <property type="match status" value="1"/>
</dbReference>
<comment type="caution">
    <text evidence="12">The sequence shown here is derived from an EMBL/GenBank/DDBJ whole genome shotgun (WGS) entry which is preliminary data.</text>
</comment>
<dbReference type="GO" id="GO:0016887">
    <property type="term" value="F:ATP hydrolysis activity"/>
    <property type="evidence" value="ECO:0007669"/>
    <property type="project" value="InterPro"/>
</dbReference>
<evidence type="ECO:0000259" key="11">
    <source>
        <dbReference type="PROSITE" id="PS50929"/>
    </source>
</evidence>
<evidence type="ECO:0000256" key="7">
    <source>
        <dbReference type="ARBA" id="ARBA00023136"/>
    </source>
</evidence>
<evidence type="ECO:0000256" key="4">
    <source>
        <dbReference type="ARBA" id="ARBA00022741"/>
    </source>
</evidence>
<dbReference type="InterPro" id="IPR036640">
    <property type="entry name" value="ABC1_TM_sf"/>
</dbReference>
<dbReference type="GO" id="GO:0005524">
    <property type="term" value="F:ATP binding"/>
    <property type="evidence" value="ECO:0007669"/>
    <property type="project" value="UniProtKB-KW"/>
</dbReference>
<dbReference type="EMBL" id="JAFMPP010000001">
    <property type="protein sequence ID" value="MBO0661205.1"/>
    <property type="molecule type" value="Genomic_DNA"/>
</dbReference>
<feature type="transmembrane region" description="Helical" evidence="9">
    <location>
        <begin position="280"/>
        <end position="301"/>
    </location>
</feature>
<dbReference type="PANTHER" id="PTHR24221:SF590">
    <property type="entry name" value="COMPONENT LINKED WITH THE ASSEMBLY OF CYTOCHROME' TRANSPORT TRANSMEMBRANE ATP-BINDING PROTEIN ABC TRANSPORTER CYDD-RELATED"/>
    <property type="match status" value="1"/>
</dbReference>
<keyword evidence="7 9" id="KW-0472">Membrane</keyword>
<dbReference type="RefSeq" id="WP_207255847.1">
    <property type="nucleotide sequence ID" value="NZ_JAFMPP010000001.1"/>
</dbReference>
<dbReference type="InterPro" id="IPR003439">
    <property type="entry name" value="ABC_transporter-like_ATP-bd"/>
</dbReference>
<dbReference type="SUPFAM" id="SSF52540">
    <property type="entry name" value="P-loop containing nucleoside triphosphate hydrolases"/>
    <property type="match status" value="1"/>
</dbReference>
<evidence type="ECO:0000313" key="12">
    <source>
        <dbReference type="EMBL" id="MBO0661205.1"/>
    </source>
</evidence>
<dbReference type="PROSITE" id="PS00211">
    <property type="entry name" value="ABC_TRANSPORTER_1"/>
    <property type="match status" value="1"/>
</dbReference>
<feature type="domain" description="ABC transmembrane type-1" evidence="11">
    <location>
        <begin position="22"/>
        <end position="309"/>
    </location>
</feature>
<keyword evidence="13" id="KW-1185">Reference proteome</keyword>
<gene>
    <name evidence="12" type="ORF">J1C48_01335</name>
</gene>
<evidence type="ECO:0000259" key="10">
    <source>
        <dbReference type="PROSITE" id="PS50893"/>
    </source>
</evidence>
<dbReference type="SMART" id="SM00382">
    <property type="entry name" value="AAA"/>
    <property type="match status" value="1"/>
</dbReference>
<evidence type="ECO:0000313" key="13">
    <source>
        <dbReference type="Proteomes" id="UP000664122"/>
    </source>
</evidence>
<keyword evidence="6 9" id="KW-1133">Transmembrane helix</keyword>
<dbReference type="PROSITE" id="PS50929">
    <property type="entry name" value="ABC_TM1F"/>
    <property type="match status" value="1"/>
</dbReference>
<feature type="transmembrane region" description="Helical" evidence="9">
    <location>
        <begin position="165"/>
        <end position="184"/>
    </location>
</feature>
<dbReference type="PANTHER" id="PTHR24221">
    <property type="entry name" value="ATP-BINDING CASSETTE SUB-FAMILY B"/>
    <property type="match status" value="1"/>
</dbReference>
<accession>A0A939JSL1</accession>
<dbReference type="Gene3D" id="3.40.50.300">
    <property type="entry name" value="P-loop containing nucleotide triphosphate hydrolases"/>
    <property type="match status" value="1"/>
</dbReference>
<evidence type="ECO:0000256" key="2">
    <source>
        <dbReference type="ARBA" id="ARBA00005417"/>
    </source>
</evidence>
<feature type="transmembrane region" description="Helical" evidence="9">
    <location>
        <begin position="42"/>
        <end position="62"/>
    </location>
</feature>
<feature type="transmembrane region" description="Helical" evidence="9">
    <location>
        <begin position="252"/>
        <end position="274"/>
    </location>
</feature>
<evidence type="ECO:0000256" key="3">
    <source>
        <dbReference type="ARBA" id="ARBA00022692"/>
    </source>
</evidence>
<dbReference type="InterPro" id="IPR017871">
    <property type="entry name" value="ABC_transporter-like_CS"/>
</dbReference>
<keyword evidence="4" id="KW-0547">Nucleotide-binding</keyword>
<dbReference type="InterPro" id="IPR003593">
    <property type="entry name" value="AAA+_ATPase"/>
</dbReference>
<organism evidence="12 13">
    <name type="scientific">Jiella flava</name>
    <dbReference type="NCBI Taxonomy" id="2816857"/>
    <lineage>
        <taxon>Bacteria</taxon>
        <taxon>Pseudomonadati</taxon>
        <taxon>Pseudomonadota</taxon>
        <taxon>Alphaproteobacteria</taxon>
        <taxon>Hyphomicrobiales</taxon>
        <taxon>Aurantimonadaceae</taxon>
        <taxon>Jiella</taxon>
    </lineage>
</organism>
<feature type="region of interest" description="Disordered" evidence="8">
    <location>
        <begin position="321"/>
        <end position="357"/>
    </location>
</feature>
<comment type="similarity">
    <text evidence="2">Belongs to the ABC transporter superfamily.</text>
</comment>
<evidence type="ECO:0000256" key="5">
    <source>
        <dbReference type="ARBA" id="ARBA00022840"/>
    </source>
</evidence>
<dbReference type="AlphaFoldDB" id="A0A939JSL1"/>
<reference evidence="12" key="1">
    <citation type="submission" date="2021-03" db="EMBL/GenBank/DDBJ databases">
        <title>Whole genome sequence of Jiella sp. CQZ9-1.</title>
        <authorList>
            <person name="Tuo L."/>
        </authorList>
    </citation>
    <scope>NUCLEOTIDE SEQUENCE</scope>
    <source>
        <strain evidence="12">CQZ9-1</strain>
    </source>
</reference>
<keyword evidence="3 9" id="KW-0812">Transmembrane</keyword>
<dbReference type="InterPro" id="IPR027417">
    <property type="entry name" value="P-loop_NTPase"/>
</dbReference>
<keyword evidence="5 12" id="KW-0067">ATP-binding</keyword>
<feature type="transmembrane region" description="Helical" evidence="9">
    <location>
        <begin position="18"/>
        <end position="36"/>
    </location>
</feature>
<dbReference type="Proteomes" id="UP000664122">
    <property type="component" value="Unassembled WGS sequence"/>
</dbReference>
<dbReference type="SUPFAM" id="SSF90123">
    <property type="entry name" value="ABC transporter transmembrane region"/>
    <property type="match status" value="1"/>
</dbReference>
<dbReference type="InterPro" id="IPR011527">
    <property type="entry name" value="ABC1_TM_dom"/>
</dbReference>
<evidence type="ECO:0000256" key="9">
    <source>
        <dbReference type="SAM" id="Phobius"/>
    </source>
</evidence>
<dbReference type="InterPro" id="IPR039421">
    <property type="entry name" value="Type_1_exporter"/>
</dbReference>
<dbReference type="GO" id="GO:0005886">
    <property type="term" value="C:plasma membrane"/>
    <property type="evidence" value="ECO:0007669"/>
    <property type="project" value="UniProtKB-SubCell"/>
</dbReference>
<protein>
    <submittedName>
        <fullName evidence="12">ATP-binding cassette domain-containing protein</fullName>
    </submittedName>
</protein>
<sequence length="561" mass="58284">MRALGEIMVLLVKAAPMALLRGAALSVVVLVMGAALLGLSGWFITATGIAGIAGIGIAFNVFQPSAGVRFLALGRTAARYGERLLTHDATLRALAKLRVDLMAKRLTLGARALAKLRSEAVLTRIVADVDALDGVVLRLLLPSLAAVAAHAVAFASLGLLAGWEMAGLITLIYLVGGVLVLSTLTRRTIAVSRDGETASQSLRRGIIDTLRDRPALTIYGRLSERLAELARLDIKTRSAADSLDRDDRMAGLFLALVVTLAAAAALALGGWLVANGRVDPAVAAIGVFVALALGETVLPLMRGASDLGRMASAAERIRDLQGARPASGEPLDPSRAEDGPPALTPTPATPAPASAQTPALAVAMPDGPRFTLMPGESACLVGPSGAGKTTLLLTIAGLIERPRAEIRLFGRPLETIVEAERRKILVMVPQRSALLAGTVRDNLTLPGSQTDARLWEALQAVELTRLFEARNGLDTRLGEAGAGLSGGEARRLALARAILCAPQILLLDEPTEGLDAATSQAVLAGIQGVLPDTAILAVMHRGQDAAKFSRQIALIGASILG</sequence>
<feature type="domain" description="ABC transporter" evidence="10">
    <location>
        <begin position="343"/>
        <end position="560"/>
    </location>
</feature>
<proteinExistence type="inferred from homology"/>
<dbReference type="Pfam" id="PF00005">
    <property type="entry name" value="ABC_tran"/>
    <property type="match status" value="1"/>
</dbReference>
<dbReference type="GO" id="GO:0140359">
    <property type="term" value="F:ABC-type transporter activity"/>
    <property type="evidence" value="ECO:0007669"/>
    <property type="project" value="InterPro"/>
</dbReference>